<keyword evidence="5 7" id="KW-0687">Ribonucleoprotein</keyword>
<protein>
    <recommendedName>
        <fullName evidence="6 7">Small ribosomal subunit protein uS13</fullName>
    </recommendedName>
</protein>
<evidence type="ECO:0000313" key="10">
    <source>
        <dbReference type="EMBL" id="TSC92249.1"/>
    </source>
</evidence>
<dbReference type="GO" id="GO:0000049">
    <property type="term" value="F:tRNA binding"/>
    <property type="evidence" value="ECO:0007669"/>
    <property type="project" value="UniProtKB-UniRule"/>
</dbReference>
<evidence type="ECO:0000256" key="4">
    <source>
        <dbReference type="ARBA" id="ARBA00022980"/>
    </source>
</evidence>
<dbReference type="PANTHER" id="PTHR10871:SF1">
    <property type="entry name" value="SMALL RIBOSOMAL SUBUNIT PROTEIN US13M"/>
    <property type="match status" value="1"/>
</dbReference>
<comment type="function">
    <text evidence="7">Located at the top of the head of the 30S subunit, it contacts several helices of the 16S rRNA. In the 70S ribosome it contacts the 23S rRNA (bridge B1a) and protein L5 of the 50S subunit (bridge B1b), connecting the 2 subunits; these bridges are implicated in subunit movement. Contacts the tRNAs in the A and P-sites.</text>
</comment>
<dbReference type="EMBL" id="VMGH01000006">
    <property type="protein sequence ID" value="TSC92249.1"/>
    <property type="molecule type" value="Genomic_DNA"/>
</dbReference>
<dbReference type="PROSITE" id="PS00646">
    <property type="entry name" value="RIBOSOMAL_S13_1"/>
    <property type="match status" value="1"/>
</dbReference>
<dbReference type="InterPro" id="IPR001892">
    <property type="entry name" value="Ribosomal_uS13"/>
</dbReference>
<comment type="caution">
    <text evidence="10">The sequence shown here is derived from an EMBL/GenBank/DDBJ whole genome shotgun (WGS) entry which is preliminary data.</text>
</comment>
<dbReference type="Gene3D" id="1.10.8.50">
    <property type="match status" value="1"/>
</dbReference>
<dbReference type="PIRSF" id="PIRSF002134">
    <property type="entry name" value="Ribosomal_S13"/>
    <property type="match status" value="1"/>
</dbReference>
<evidence type="ECO:0000256" key="2">
    <source>
        <dbReference type="ARBA" id="ARBA00022730"/>
    </source>
</evidence>
<keyword evidence="4 7" id="KW-0689">Ribosomal protein</keyword>
<evidence type="ECO:0000256" key="9">
    <source>
        <dbReference type="SAM" id="MobiDB-lite"/>
    </source>
</evidence>
<dbReference type="Pfam" id="PF00416">
    <property type="entry name" value="Ribosomal_S13"/>
    <property type="match status" value="1"/>
</dbReference>
<dbReference type="InterPro" id="IPR018269">
    <property type="entry name" value="Ribosomal_uS13_CS"/>
</dbReference>
<feature type="region of interest" description="Disordered" evidence="9">
    <location>
        <begin position="98"/>
        <end position="127"/>
    </location>
</feature>
<dbReference type="InterPro" id="IPR027437">
    <property type="entry name" value="Rbsml_uS13_C"/>
</dbReference>
<evidence type="ECO:0000256" key="8">
    <source>
        <dbReference type="RuleBase" id="RU003830"/>
    </source>
</evidence>
<keyword evidence="2 7" id="KW-0699">rRNA-binding</keyword>
<comment type="subunit">
    <text evidence="7">Part of the 30S ribosomal subunit. Forms a loose heterodimer with protein S19. Forms two bridges to the 50S subunit in the 70S ribosome.</text>
</comment>
<evidence type="ECO:0000313" key="11">
    <source>
        <dbReference type="Proteomes" id="UP000318296"/>
    </source>
</evidence>
<organism evidence="10 11">
    <name type="scientific">Candidatus Berkelbacteria bacterium Licking1014_96</name>
    <dbReference type="NCBI Taxonomy" id="2017149"/>
    <lineage>
        <taxon>Bacteria</taxon>
        <taxon>Candidatus Berkelbacteria</taxon>
    </lineage>
</organism>
<dbReference type="PANTHER" id="PTHR10871">
    <property type="entry name" value="30S RIBOSOMAL PROTEIN S13/40S RIBOSOMAL PROTEIN S18"/>
    <property type="match status" value="1"/>
</dbReference>
<dbReference type="FunFam" id="1.10.8.50:FF:000001">
    <property type="entry name" value="30S ribosomal protein S13"/>
    <property type="match status" value="1"/>
</dbReference>
<accession>A0A554LHV5</accession>
<keyword evidence="3 7" id="KW-0694">RNA-binding</keyword>
<comment type="similarity">
    <text evidence="1 7 8">Belongs to the universal ribosomal protein uS13 family.</text>
</comment>
<dbReference type="HAMAP" id="MF_01315">
    <property type="entry name" value="Ribosomal_uS13"/>
    <property type="match status" value="1"/>
</dbReference>
<sequence length="127" mass="14493">MRIAGVDIPNDKKIGISLAYVYGIGRNNAKKVLLDCSIDLNKRTRDLTQEEADRIRDYLDKNNKIEGDLRSEIAQNIKRLKEIGSYRGMRHLRNLPVRGQRTRTNARTKRGRRVTVGSGRKASAEKT</sequence>
<reference evidence="10 11" key="1">
    <citation type="submission" date="2017-07" db="EMBL/GenBank/DDBJ databases">
        <title>Mechanisms for carbon and nitrogen cycling indicate functional differentiation within the Candidate Phyla Radiation.</title>
        <authorList>
            <person name="Danczak R.E."/>
            <person name="Johnston M.D."/>
            <person name="Kenah C."/>
            <person name="Slattery M."/>
            <person name="Wrighton K.C."/>
            <person name="Wilkins M.J."/>
        </authorList>
    </citation>
    <scope>NUCLEOTIDE SEQUENCE [LARGE SCALE GENOMIC DNA]</scope>
    <source>
        <strain evidence="10">Licking1014_96</strain>
    </source>
</reference>
<feature type="compositionally biased region" description="Basic residues" evidence="9">
    <location>
        <begin position="100"/>
        <end position="113"/>
    </location>
</feature>
<dbReference type="AlphaFoldDB" id="A0A554LHV5"/>
<dbReference type="InterPro" id="IPR010979">
    <property type="entry name" value="Ribosomal_uS13-like_H2TH"/>
</dbReference>
<dbReference type="Gene3D" id="4.10.910.10">
    <property type="entry name" value="30s ribosomal protein s13, domain 2"/>
    <property type="match status" value="1"/>
</dbReference>
<proteinExistence type="inferred from homology"/>
<dbReference type="InterPro" id="IPR019980">
    <property type="entry name" value="Ribosomal_uS13_bac-type"/>
</dbReference>
<dbReference type="Proteomes" id="UP000318296">
    <property type="component" value="Unassembled WGS sequence"/>
</dbReference>
<dbReference type="PROSITE" id="PS50159">
    <property type="entry name" value="RIBOSOMAL_S13_2"/>
    <property type="match status" value="1"/>
</dbReference>
<gene>
    <name evidence="7" type="primary">rpsM</name>
    <name evidence="10" type="ORF">CEN92_45</name>
</gene>
<dbReference type="GO" id="GO:0005829">
    <property type="term" value="C:cytosol"/>
    <property type="evidence" value="ECO:0007669"/>
    <property type="project" value="TreeGrafter"/>
</dbReference>
<dbReference type="GO" id="GO:0006412">
    <property type="term" value="P:translation"/>
    <property type="evidence" value="ECO:0007669"/>
    <property type="project" value="UniProtKB-UniRule"/>
</dbReference>
<dbReference type="SUPFAM" id="SSF46946">
    <property type="entry name" value="S13-like H2TH domain"/>
    <property type="match status" value="1"/>
</dbReference>
<evidence type="ECO:0000256" key="1">
    <source>
        <dbReference type="ARBA" id="ARBA00008080"/>
    </source>
</evidence>
<evidence type="ECO:0000256" key="6">
    <source>
        <dbReference type="ARBA" id="ARBA00035166"/>
    </source>
</evidence>
<evidence type="ECO:0000256" key="5">
    <source>
        <dbReference type="ARBA" id="ARBA00023274"/>
    </source>
</evidence>
<keyword evidence="7" id="KW-0820">tRNA-binding</keyword>
<name>A0A554LHV5_9BACT</name>
<dbReference type="GO" id="GO:0019843">
    <property type="term" value="F:rRNA binding"/>
    <property type="evidence" value="ECO:0007669"/>
    <property type="project" value="UniProtKB-UniRule"/>
</dbReference>
<evidence type="ECO:0000256" key="7">
    <source>
        <dbReference type="HAMAP-Rule" id="MF_01315"/>
    </source>
</evidence>
<dbReference type="GO" id="GO:0015935">
    <property type="term" value="C:small ribosomal subunit"/>
    <property type="evidence" value="ECO:0007669"/>
    <property type="project" value="TreeGrafter"/>
</dbReference>
<dbReference type="GO" id="GO:0003735">
    <property type="term" value="F:structural constituent of ribosome"/>
    <property type="evidence" value="ECO:0007669"/>
    <property type="project" value="InterPro"/>
</dbReference>
<dbReference type="NCBIfam" id="TIGR03631">
    <property type="entry name" value="uS13_bact"/>
    <property type="match status" value="1"/>
</dbReference>
<evidence type="ECO:0000256" key="3">
    <source>
        <dbReference type="ARBA" id="ARBA00022884"/>
    </source>
</evidence>